<feature type="signal peptide" evidence="1">
    <location>
        <begin position="1"/>
        <end position="20"/>
    </location>
</feature>
<organism evidence="2 3">
    <name type="scientific">Symbiodinium natans</name>
    <dbReference type="NCBI Taxonomy" id="878477"/>
    <lineage>
        <taxon>Eukaryota</taxon>
        <taxon>Sar</taxon>
        <taxon>Alveolata</taxon>
        <taxon>Dinophyceae</taxon>
        <taxon>Suessiales</taxon>
        <taxon>Symbiodiniaceae</taxon>
        <taxon>Symbiodinium</taxon>
    </lineage>
</organism>
<dbReference type="Proteomes" id="UP000604046">
    <property type="component" value="Unassembled WGS sequence"/>
</dbReference>
<dbReference type="OrthoDB" id="411291at2759"/>
<evidence type="ECO:0000256" key="1">
    <source>
        <dbReference type="SAM" id="SignalP"/>
    </source>
</evidence>
<protein>
    <submittedName>
        <fullName evidence="2">Uncharacterized protein</fullName>
    </submittedName>
</protein>
<keyword evidence="1" id="KW-0732">Signal</keyword>
<proteinExistence type="predicted"/>
<keyword evidence="3" id="KW-1185">Reference proteome</keyword>
<sequence length="510" mass="57064">MALAAAIGLSLACAVYQCCAKPILDEQDFKNKKRKMEARKAAGKKNCMQLAGCSGNFQSHMQLPASVVLSGNKLWRFPSFFLSTVGPQQLAVPVLRIRVQLPKAIDGCWRRPFRQMTFNEDSSVELPELQQEVRLIQNDANRLRAELQELACFAGIGMKFQEARSQALVRVSLAGNGLQYTVDGLWRPPFQQLEFRDDDLVMFPEIHHTAQLPKSESSSIRSMLQVLAAEVGFGVSFVEARGKGCVRMTLASHGRLQYTVDGACRPPFFKMHFEDSFVHFPELGTTAKLPEASAELRAQLQDLAVAASAGVQFKDDAARPARRVVRIICADDRLLQCSVDGDVKPTFQQMTFMPDGYVDFPELGQSFQLPQGQEHVMRTQLQELACKAHLGVRLPGRSDRLVRFHLGPQHLQYTVDGSWRAPIQQIRFSEDGLMAFPQLEKTVRVPEEDADAVRIVLQELANLAGLGACFEEPRTRSSIRVSIAGDGLLQYSMNGSWRPCFREMRFREAS</sequence>
<accession>A0A812PZ55</accession>
<dbReference type="EMBL" id="CAJNDS010002196">
    <property type="protein sequence ID" value="CAE7367666.1"/>
    <property type="molecule type" value="Genomic_DNA"/>
</dbReference>
<evidence type="ECO:0000313" key="2">
    <source>
        <dbReference type="EMBL" id="CAE7367666.1"/>
    </source>
</evidence>
<evidence type="ECO:0000313" key="3">
    <source>
        <dbReference type="Proteomes" id="UP000604046"/>
    </source>
</evidence>
<name>A0A812PZ55_9DINO</name>
<reference evidence="2" key="1">
    <citation type="submission" date="2021-02" db="EMBL/GenBank/DDBJ databases">
        <authorList>
            <person name="Dougan E. K."/>
            <person name="Rhodes N."/>
            <person name="Thang M."/>
            <person name="Chan C."/>
        </authorList>
    </citation>
    <scope>NUCLEOTIDE SEQUENCE</scope>
</reference>
<dbReference type="AlphaFoldDB" id="A0A812PZ55"/>
<comment type="caution">
    <text evidence="2">The sequence shown here is derived from an EMBL/GenBank/DDBJ whole genome shotgun (WGS) entry which is preliminary data.</text>
</comment>
<feature type="chain" id="PRO_5032969030" evidence="1">
    <location>
        <begin position="21"/>
        <end position="510"/>
    </location>
</feature>
<gene>
    <name evidence="2" type="ORF">SNAT2548_LOCUS19992</name>
</gene>